<feature type="region of interest" description="Disordered" evidence="4">
    <location>
        <begin position="1"/>
        <end position="29"/>
    </location>
</feature>
<dbReference type="PANTHER" id="PTHR46268">
    <property type="entry name" value="STRESS RESPONSE PROTEIN NHAX"/>
    <property type="match status" value="1"/>
</dbReference>
<dbReference type="Gene3D" id="3.40.50.620">
    <property type="entry name" value="HUPs"/>
    <property type="match status" value="2"/>
</dbReference>
<dbReference type="InterPro" id="IPR006016">
    <property type="entry name" value="UspA"/>
</dbReference>
<sequence length="322" mass="32838">MDEEHDRGPTTLPNGEGAGPGRPVVVGTDGSESSLAAVRWAAGAAASTGRGLHVVLAYGAVDPTLLADASLWRRYQHEIEAQARHELSRAAEAARAEAPSVAVTEELVDGPAAEALMERAGSGMLVVGEQGADGLGGALLGSVASTVASHAEGPVVVVRGTAGPGPDAPVVVGVDGSPASDAAIDVAVAFADAEDRPLVAVHTWSDPLIETVPEAFTDLDAITEQERRVLAEQLAGRSAAHPDLRVTTVVTRSRPARALLETARGARLLVVGTRGRGGFAGLLLGSVSRAVVHRAPCPVAVVPPPGVRHRPRSAERVRAAAP</sequence>
<dbReference type="PRINTS" id="PR01438">
    <property type="entry name" value="UNVRSLSTRESS"/>
</dbReference>
<feature type="domain" description="UspA" evidence="5">
    <location>
        <begin position="170"/>
        <end position="303"/>
    </location>
</feature>
<proteinExistence type="inferred from homology"/>
<evidence type="ECO:0000256" key="2">
    <source>
        <dbReference type="ARBA" id="ARBA00022741"/>
    </source>
</evidence>
<dbReference type="InterPro" id="IPR006015">
    <property type="entry name" value="Universal_stress_UspA"/>
</dbReference>
<evidence type="ECO:0000313" key="6">
    <source>
        <dbReference type="EMBL" id="GAA4880816.1"/>
    </source>
</evidence>
<comment type="similarity">
    <text evidence="1">Belongs to the universal stress protein A family.</text>
</comment>
<evidence type="ECO:0000256" key="4">
    <source>
        <dbReference type="SAM" id="MobiDB-lite"/>
    </source>
</evidence>
<keyword evidence="2" id="KW-0547">Nucleotide-binding</keyword>
<dbReference type="RefSeq" id="WP_274231790.1">
    <property type="nucleotide sequence ID" value="NZ_BAABHQ010000009.1"/>
</dbReference>
<dbReference type="Proteomes" id="UP001500457">
    <property type="component" value="Unassembled WGS sequence"/>
</dbReference>
<name>A0ABP9EM61_9PSEU</name>
<reference evidence="7" key="1">
    <citation type="journal article" date="2019" name="Int. J. Syst. Evol. Microbiol.">
        <title>The Global Catalogue of Microorganisms (GCM) 10K type strain sequencing project: providing services to taxonomists for standard genome sequencing and annotation.</title>
        <authorList>
            <consortium name="The Broad Institute Genomics Platform"/>
            <consortium name="The Broad Institute Genome Sequencing Center for Infectious Disease"/>
            <person name="Wu L."/>
            <person name="Ma J."/>
        </authorList>
    </citation>
    <scope>NUCLEOTIDE SEQUENCE [LARGE SCALE GENOMIC DNA]</scope>
    <source>
        <strain evidence="7">JCM 17983</strain>
    </source>
</reference>
<keyword evidence="3" id="KW-0067">ATP-binding</keyword>
<gene>
    <name evidence="6" type="ORF">GCM10023203_34850</name>
</gene>
<dbReference type="PANTHER" id="PTHR46268:SF27">
    <property type="entry name" value="UNIVERSAL STRESS PROTEIN RV2623"/>
    <property type="match status" value="1"/>
</dbReference>
<protein>
    <submittedName>
        <fullName evidence="6">Universal stress protein</fullName>
    </submittedName>
</protein>
<dbReference type="SUPFAM" id="SSF52402">
    <property type="entry name" value="Adenine nucleotide alpha hydrolases-like"/>
    <property type="match status" value="2"/>
</dbReference>
<evidence type="ECO:0000259" key="5">
    <source>
        <dbReference type="Pfam" id="PF00582"/>
    </source>
</evidence>
<keyword evidence="7" id="KW-1185">Reference proteome</keyword>
<feature type="domain" description="UspA" evidence="5">
    <location>
        <begin position="22"/>
        <end position="159"/>
    </location>
</feature>
<organism evidence="6 7">
    <name type="scientific">Actinomycetospora straminea</name>
    <dbReference type="NCBI Taxonomy" id="663607"/>
    <lineage>
        <taxon>Bacteria</taxon>
        <taxon>Bacillati</taxon>
        <taxon>Actinomycetota</taxon>
        <taxon>Actinomycetes</taxon>
        <taxon>Pseudonocardiales</taxon>
        <taxon>Pseudonocardiaceae</taxon>
        <taxon>Actinomycetospora</taxon>
    </lineage>
</organism>
<comment type="caution">
    <text evidence="6">The sequence shown here is derived from an EMBL/GenBank/DDBJ whole genome shotgun (WGS) entry which is preliminary data.</text>
</comment>
<dbReference type="InterPro" id="IPR014729">
    <property type="entry name" value="Rossmann-like_a/b/a_fold"/>
</dbReference>
<evidence type="ECO:0000256" key="3">
    <source>
        <dbReference type="ARBA" id="ARBA00022840"/>
    </source>
</evidence>
<dbReference type="Pfam" id="PF00582">
    <property type="entry name" value="Usp"/>
    <property type="match status" value="2"/>
</dbReference>
<evidence type="ECO:0000256" key="1">
    <source>
        <dbReference type="ARBA" id="ARBA00008791"/>
    </source>
</evidence>
<dbReference type="EMBL" id="BAABHQ010000009">
    <property type="protein sequence ID" value="GAA4880816.1"/>
    <property type="molecule type" value="Genomic_DNA"/>
</dbReference>
<accession>A0ABP9EM61</accession>
<evidence type="ECO:0000313" key="7">
    <source>
        <dbReference type="Proteomes" id="UP001500457"/>
    </source>
</evidence>